<feature type="domain" description="Late blight resistance protein R1A-like N-terminal" evidence="1">
    <location>
        <begin position="63"/>
        <end position="134"/>
    </location>
</feature>
<dbReference type="InterPro" id="IPR021929">
    <property type="entry name" value="R1A-like_N"/>
</dbReference>
<gene>
    <name evidence="2" type="ORF">HAX54_051243</name>
</gene>
<feature type="non-terminal residue" evidence="2">
    <location>
        <position position="1"/>
    </location>
</feature>
<evidence type="ECO:0000313" key="2">
    <source>
        <dbReference type="EMBL" id="MCE5167378.1"/>
    </source>
</evidence>
<name>A0ABS8Y9Z5_DATST</name>
<sequence>YNFLTTPSATLAPPLLKILKPENIAEKIKASKPSTSSSRITVEMVRFVEILLDYVQDRAPVPSLVFKKLRHLQAFFILTTNRCIEHESMKGDFFIHVEDVAYTALQLCFLAVAYYMEEDEEQERIYKSLLIASKSSRSETTIKSECMLDFVNALREDLKEHLRHGRIWWLEKGLLDLSIFLQDIEYKRAPLKRIKFSSITCR</sequence>
<dbReference type="Proteomes" id="UP000823775">
    <property type="component" value="Unassembled WGS sequence"/>
</dbReference>
<comment type="caution">
    <text evidence="2">The sequence shown here is derived from an EMBL/GenBank/DDBJ whole genome shotgun (WGS) entry which is preliminary data.</text>
</comment>
<feature type="non-terminal residue" evidence="2">
    <location>
        <position position="202"/>
    </location>
</feature>
<dbReference type="EMBL" id="JACEIK010090894">
    <property type="protein sequence ID" value="MCE5167378.1"/>
    <property type="molecule type" value="Genomic_DNA"/>
</dbReference>
<accession>A0ABS8Y9Z5</accession>
<evidence type="ECO:0000259" key="1">
    <source>
        <dbReference type="Pfam" id="PF12061"/>
    </source>
</evidence>
<dbReference type="Pfam" id="PF12061">
    <property type="entry name" value="NB-LRR"/>
    <property type="match status" value="1"/>
</dbReference>
<keyword evidence="3" id="KW-1185">Reference proteome</keyword>
<reference evidence="2 3" key="1">
    <citation type="journal article" date="2021" name="BMC Genomics">
        <title>Datura genome reveals duplications of psychoactive alkaloid biosynthetic genes and high mutation rate following tissue culture.</title>
        <authorList>
            <person name="Rajewski A."/>
            <person name="Carter-House D."/>
            <person name="Stajich J."/>
            <person name="Litt A."/>
        </authorList>
    </citation>
    <scope>NUCLEOTIDE SEQUENCE [LARGE SCALE GENOMIC DNA]</scope>
    <source>
        <strain evidence="2">AR-01</strain>
    </source>
</reference>
<protein>
    <recommendedName>
        <fullName evidence="1">Late blight resistance protein R1A-like N-terminal domain-containing protein</fullName>
    </recommendedName>
</protein>
<proteinExistence type="predicted"/>
<evidence type="ECO:0000313" key="3">
    <source>
        <dbReference type="Proteomes" id="UP000823775"/>
    </source>
</evidence>
<organism evidence="2 3">
    <name type="scientific">Datura stramonium</name>
    <name type="common">Jimsonweed</name>
    <name type="synonym">Common thornapple</name>
    <dbReference type="NCBI Taxonomy" id="4076"/>
    <lineage>
        <taxon>Eukaryota</taxon>
        <taxon>Viridiplantae</taxon>
        <taxon>Streptophyta</taxon>
        <taxon>Embryophyta</taxon>
        <taxon>Tracheophyta</taxon>
        <taxon>Spermatophyta</taxon>
        <taxon>Magnoliopsida</taxon>
        <taxon>eudicotyledons</taxon>
        <taxon>Gunneridae</taxon>
        <taxon>Pentapetalae</taxon>
        <taxon>asterids</taxon>
        <taxon>lamiids</taxon>
        <taxon>Solanales</taxon>
        <taxon>Solanaceae</taxon>
        <taxon>Solanoideae</taxon>
        <taxon>Datureae</taxon>
        <taxon>Datura</taxon>
    </lineage>
</organism>